<dbReference type="InterPro" id="IPR051309">
    <property type="entry name" value="ABCF_ATPase"/>
</dbReference>
<dbReference type="InterPro" id="IPR003593">
    <property type="entry name" value="AAA+_ATPase"/>
</dbReference>
<dbReference type="Gene3D" id="3.40.50.300">
    <property type="entry name" value="P-loop containing nucleotide triphosphate hydrolases"/>
    <property type="match status" value="2"/>
</dbReference>
<organism evidence="7 8">
    <name type="scientific">Stappia indica</name>
    <dbReference type="NCBI Taxonomy" id="538381"/>
    <lineage>
        <taxon>Bacteria</taxon>
        <taxon>Pseudomonadati</taxon>
        <taxon>Pseudomonadota</taxon>
        <taxon>Alphaproteobacteria</taxon>
        <taxon>Hyphomicrobiales</taxon>
        <taxon>Stappiaceae</taxon>
        <taxon>Stappia</taxon>
    </lineage>
</organism>
<dbReference type="CDD" id="cd03221">
    <property type="entry name" value="ABCF_EF-3"/>
    <property type="match status" value="2"/>
</dbReference>
<dbReference type="InterPro" id="IPR017871">
    <property type="entry name" value="ABC_transporter-like_CS"/>
</dbReference>
<dbReference type="FunFam" id="3.40.50.300:FF:000309">
    <property type="entry name" value="ABC transporter ATP-binding protein"/>
    <property type="match status" value="1"/>
</dbReference>
<dbReference type="PANTHER" id="PTHR42855:SF1">
    <property type="entry name" value="ABC TRANSPORTER DOMAIN-CONTAINING PROTEIN"/>
    <property type="match status" value="1"/>
</dbReference>
<dbReference type="OrthoDB" id="9808609at2"/>
<dbReference type="InterPro" id="IPR003439">
    <property type="entry name" value="ABC_transporter-like_ATP-bd"/>
</dbReference>
<dbReference type="KEGG" id="siw:GH266_20635"/>
<dbReference type="InterPro" id="IPR027417">
    <property type="entry name" value="P-loop_NTPase"/>
</dbReference>
<dbReference type="Gene3D" id="1.10.287.380">
    <property type="entry name" value="Valyl-tRNA synthetase, C-terminal domain"/>
    <property type="match status" value="1"/>
</dbReference>
<dbReference type="PROSITE" id="PS50893">
    <property type="entry name" value="ABC_TRANSPORTER_2"/>
    <property type="match status" value="2"/>
</dbReference>
<dbReference type="SUPFAM" id="SSF52540">
    <property type="entry name" value="P-loop containing nucleoside triphosphate hydrolases"/>
    <property type="match status" value="2"/>
</dbReference>
<evidence type="ECO:0000256" key="1">
    <source>
        <dbReference type="ARBA" id="ARBA00022741"/>
    </source>
</evidence>
<evidence type="ECO:0000313" key="8">
    <source>
        <dbReference type="Proteomes" id="UP000435648"/>
    </source>
</evidence>
<accession>A0A857CCE6</accession>
<dbReference type="SMART" id="SM00382">
    <property type="entry name" value="AAA"/>
    <property type="match status" value="2"/>
</dbReference>
<reference evidence="7 8" key="1">
    <citation type="submission" date="2019-12" db="EMBL/GenBank/DDBJ databases">
        <title>The genome of Stappia indica PHM037.</title>
        <authorList>
            <person name="Kacar D."/>
            <person name="Galan B."/>
            <person name="Canedo L."/>
            <person name="Rodriguez P."/>
            <person name="de la Calle F."/>
            <person name="Garcia J.L."/>
        </authorList>
    </citation>
    <scope>NUCLEOTIDE SEQUENCE [LARGE SCALE GENOMIC DNA]</scope>
    <source>
        <strain evidence="7 8">PHM037</strain>
    </source>
</reference>
<dbReference type="PANTHER" id="PTHR42855">
    <property type="entry name" value="ABC TRANSPORTER ATP-BINDING SUBUNIT"/>
    <property type="match status" value="1"/>
</dbReference>
<dbReference type="AlphaFoldDB" id="A0A857CCE6"/>
<dbReference type="GO" id="GO:0005524">
    <property type="term" value="F:ATP binding"/>
    <property type="evidence" value="ECO:0007669"/>
    <property type="project" value="UniProtKB-KW"/>
</dbReference>
<evidence type="ECO:0000259" key="6">
    <source>
        <dbReference type="PROSITE" id="PS50893"/>
    </source>
</evidence>
<evidence type="ECO:0000256" key="2">
    <source>
        <dbReference type="ARBA" id="ARBA00022840"/>
    </source>
</evidence>
<name>A0A857CCE6_9HYPH</name>
<dbReference type="GO" id="GO:0003677">
    <property type="term" value="F:DNA binding"/>
    <property type="evidence" value="ECO:0007669"/>
    <property type="project" value="InterPro"/>
</dbReference>
<evidence type="ECO:0000256" key="3">
    <source>
        <dbReference type="ARBA" id="ARBA00049360"/>
    </source>
</evidence>
<evidence type="ECO:0000256" key="5">
    <source>
        <dbReference type="SAM" id="MobiDB-lite"/>
    </source>
</evidence>
<evidence type="ECO:0000256" key="4">
    <source>
        <dbReference type="ARBA" id="ARBA00061478"/>
    </source>
</evidence>
<dbReference type="InterPro" id="IPR037118">
    <property type="entry name" value="Val-tRNA_synth_C_sf"/>
</dbReference>
<sequence length="606" mass="66742">MAPPLLHLRDIALTFGGTPLLTSAELQVGEGERIGLVGRNGSGKSTLLKIAAGLVEADSGERFVQPGRTIRYLPQEPDLSAYATVLDYASGGLAPGDDPYRAQYLLDVLGLTGREEPGRLSGGEKRRAALARTLAPEPDILLLDEPTNHLDLPAIEWLESELASMRSAIVLISHDRRFLADLTRATVWIDRGVARRLDKGFAHFEAWRDEVFEQEERDQQKLAQKIKREEHWMTYGVTARRKRNMRRVRELADLRAQKKSHRGPQGSVRMTVGETEVSGKRVIEARSISKDYGNGPVVKDFSIRILRGDRVGLVGANGAGKTTLLKLLTGELQPDSGEVILGSSLTMVTMDQSRETLKDDETVAEVLTGSGGDTVMLPDGPRHVISYMKDFLFSPEQARTPVVALSGGERGRLMLARALARSSNLLVLDEPTNDLDLETLDLLQEMLSDYPGTVLLVSHDRDFLDRVATSTVFAEGDGLWREYAGGYSDMVMQRGEGVAARKGAGDAGGAKPSVAKDKPAEERPKKKSRLSFTQQHQLKTLPKEIEKLGKEIGKLQGELEDQGLYARDPKRFDALMAKLTELQTKLAEAEDTWLELEMLAEEEGAD</sequence>
<dbReference type="Pfam" id="PF00005">
    <property type="entry name" value="ABC_tran"/>
    <property type="match status" value="2"/>
</dbReference>
<comment type="catalytic activity">
    <reaction evidence="3">
        <text>ATP + H2O = ADP + phosphate + H(+)</text>
        <dbReference type="Rhea" id="RHEA:13065"/>
        <dbReference type="ChEBI" id="CHEBI:15377"/>
        <dbReference type="ChEBI" id="CHEBI:15378"/>
        <dbReference type="ChEBI" id="CHEBI:30616"/>
        <dbReference type="ChEBI" id="CHEBI:43474"/>
        <dbReference type="ChEBI" id="CHEBI:456216"/>
    </reaction>
</comment>
<keyword evidence="1" id="KW-0547">Nucleotide-binding</keyword>
<keyword evidence="2 7" id="KW-0067">ATP-binding</keyword>
<protein>
    <submittedName>
        <fullName evidence="7">ATP-binding cassette domain-containing protein</fullName>
    </submittedName>
</protein>
<feature type="compositionally biased region" description="Basic and acidic residues" evidence="5">
    <location>
        <begin position="514"/>
        <end position="524"/>
    </location>
</feature>
<dbReference type="PROSITE" id="PS00211">
    <property type="entry name" value="ABC_TRANSPORTER_1"/>
    <property type="match status" value="1"/>
</dbReference>
<feature type="domain" description="ABC transporter" evidence="6">
    <location>
        <begin position="6"/>
        <end position="216"/>
    </location>
</feature>
<dbReference type="Pfam" id="PF16326">
    <property type="entry name" value="ABC_tran_CTD"/>
    <property type="match status" value="1"/>
</dbReference>
<dbReference type="GO" id="GO:0016887">
    <property type="term" value="F:ATP hydrolysis activity"/>
    <property type="evidence" value="ECO:0007669"/>
    <property type="project" value="InterPro"/>
</dbReference>
<evidence type="ECO:0000313" key="7">
    <source>
        <dbReference type="EMBL" id="QGZ36690.1"/>
    </source>
</evidence>
<proteinExistence type="inferred from homology"/>
<dbReference type="EMBL" id="CP046908">
    <property type="protein sequence ID" value="QGZ36690.1"/>
    <property type="molecule type" value="Genomic_DNA"/>
</dbReference>
<dbReference type="RefSeq" id="WP_158195514.1">
    <property type="nucleotide sequence ID" value="NZ_CP046908.1"/>
</dbReference>
<feature type="region of interest" description="Disordered" evidence="5">
    <location>
        <begin position="501"/>
        <end position="533"/>
    </location>
</feature>
<feature type="domain" description="ABC transporter" evidence="6">
    <location>
        <begin position="283"/>
        <end position="521"/>
    </location>
</feature>
<dbReference type="Proteomes" id="UP000435648">
    <property type="component" value="Chromosome"/>
</dbReference>
<gene>
    <name evidence="7" type="ORF">GH266_20635</name>
</gene>
<comment type="similarity">
    <text evidence="4">Belongs to the ABC transporter superfamily. ABCF family. Uup subfamily.</text>
</comment>
<dbReference type="InterPro" id="IPR032524">
    <property type="entry name" value="ABC_tran_C"/>
</dbReference>